<name>A0A8J2ZKH6_9RHOB</name>
<comment type="caution">
    <text evidence="1">The sequence shown here is derived from an EMBL/GenBank/DDBJ whole genome shotgun (WGS) entry which is preliminary data.</text>
</comment>
<proteinExistence type="predicted"/>
<protein>
    <submittedName>
        <fullName evidence="1">Uncharacterized protein</fullName>
    </submittedName>
</protein>
<sequence length="90" mass="9668">MGELGRLGVPPHRPGFLELLTGLILMSLAGMGLDRAHHLRVPPEGQTALTRMPFPATSSATLLFIPISACFKATQALLPGPPVGVRWMRK</sequence>
<dbReference type="AlphaFoldDB" id="A0A8J2ZKH6"/>
<reference evidence="1" key="1">
    <citation type="journal article" date="2014" name="Int. J. Syst. Evol. Microbiol.">
        <title>Complete genome sequence of Corynebacterium casei LMG S-19264T (=DSM 44701T), isolated from a smear-ripened cheese.</title>
        <authorList>
            <consortium name="US DOE Joint Genome Institute (JGI-PGF)"/>
            <person name="Walter F."/>
            <person name="Albersmeier A."/>
            <person name="Kalinowski J."/>
            <person name="Ruckert C."/>
        </authorList>
    </citation>
    <scope>NUCLEOTIDE SEQUENCE</scope>
    <source>
        <strain evidence="1">CGMCC 1.15762</strain>
    </source>
</reference>
<organism evidence="1 2">
    <name type="scientific">Salipiger pallidus</name>
    <dbReference type="NCBI Taxonomy" id="1775170"/>
    <lineage>
        <taxon>Bacteria</taxon>
        <taxon>Pseudomonadati</taxon>
        <taxon>Pseudomonadota</taxon>
        <taxon>Alphaproteobacteria</taxon>
        <taxon>Rhodobacterales</taxon>
        <taxon>Roseobacteraceae</taxon>
        <taxon>Salipiger</taxon>
    </lineage>
</organism>
<evidence type="ECO:0000313" key="1">
    <source>
        <dbReference type="EMBL" id="GGG73459.1"/>
    </source>
</evidence>
<dbReference type="Proteomes" id="UP000617145">
    <property type="component" value="Unassembled WGS sequence"/>
</dbReference>
<reference evidence="1" key="2">
    <citation type="submission" date="2020-09" db="EMBL/GenBank/DDBJ databases">
        <authorList>
            <person name="Sun Q."/>
            <person name="Zhou Y."/>
        </authorList>
    </citation>
    <scope>NUCLEOTIDE SEQUENCE</scope>
    <source>
        <strain evidence="1">CGMCC 1.15762</strain>
    </source>
</reference>
<evidence type="ECO:0000313" key="2">
    <source>
        <dbReference type="Proteomes" id="UP000617145"/>
    </source>
</evidence>
<keyword evidence="2" id="KW-1185">Reference proteome</keyword>
<accession>A0A8J2ZKH6</accession>
<dbReference type="EMBL" id="BMJV01000004">
    <property type="protein sequence ID" value="GGG73459.1"/>
    <property type="molecule type" value="Genomic_DNA"/>
</dbReference>
<gene>
    <name evidence="1" type="ORF">GCM10011415_22200</name>
</gene>